<accession>A0A8J7S6N4</accession>
<keyword evidence="4" id="KW-1185">Reference proteome</keyword>
<gene>
    <name evidence="3" type="ORF">NATSA_09585</name>
</gene>
<dbReference type="AlphaFoldDB" id="A0A8J7S6N4"/>
<keyword evidence="2" id="KW-1133">Transmembrane helix</keyword>
<keyword evidence="2" id="KW-0472">Membrane</keyword>
<sequence length="319" mass="36803">MAATPGLTPAQTVESEMDRDTLRTGDMFEYHVTLANRAAYDAVIYPDSASFGPDFIIRDTQTVPDNAGERRTYTLHFFGVDVDYVPEIPVRLVDGTDTLDATIPAQPFVYESRVDDAETALRPLKPIFPFFRNWLPWIIAAVILALAAAWVLYLYRERIFGQRKKPEPKPRQPKAEPFRSPLWRLRIELKRIEETHKEPVKNPVPYFTELGDAFRTYIEEVHGFPALESTTSELLTYLKSRGFDGEVIRFLRLILETADLVKFARFEPNESDCSDVMKYGSALVDRISLTDKERLEELRRKHEEEQQAKLQEEKKDDLG</sequence>
<comment type="caution">
    <text evidence="3">The sequence shown here is derived from an EMBL/GenBank/DDBJ whole genome shotgun (WGS) entry which is preliminary data.</text>
</comment>
<keyword evidence="2" id="KW-0812">Transmembrane</keyword>
<evidence type="ECO:0000313" key="4">
    <source>
        <dbReference type="Proteomes" id="UP000673975"/>
    </source>
</evidence>
<proteinExistence type="predicted"/>
<feature type="transmembrane region" description="Helical" evidence="2">
    <location>
        <begin position="134"/>
        <end position="155"/>
    </location>
</feature>
<evidence type="ECO:0008006" key="5">
    <source>
        <dbReference type="Google" id="ProtNLM"/>
    </source>
</evidence>
<evidence type="ECO:0000256" key="2">
    <source>
        <dbReference type="SAM" id="Phobius"/>
    </source>
</evidence>
<dbReference type="RefSeq" id="WP_210512068.1">
    <property type="nucleotide sequence ID" value="NZ_JAFIDN010000007.1"/>
</dbReference>
<evidence type="ECO:0000313" key="3">
    <source>
        <dbReference type="EMBL" id="MBP3192913.1"/>
    </source>
</evidence>
<reference evidence="3" key="1">
    <citation type="submission" date="2021-02" db="EMBL/GenBank/DDBJ databases">
        <title>Natronogracilivirga saccharolytica gen. nov. sp. nov. a new anaerobic, haloalkiliphilic carbohydrate-fermenting bacterium from soda lake and proposing of Cyclonatronumiaceae fam. nov. in the phylum Balneolaeota.</title>
        <authorList>
            <person name="Zhilina T.N."/>
            <person name="Sorokin D.Y."/>
            <person name="Zavarzina D.G."/>
            <person name="Toshchakov S.V."/>
            <person name="Kublanov I.V."/>
        </authorList>
    </citation>
    <scope>NUCLEOTIDE SEQUENCE</scope>
    <source>
        <strain evidence="3">Z-1702</strain>
    </source>
</reference>
<dbReference type="EMBL" id="JAFIDN010000007">
    <property type="protein sequence ID" value="MBP3192913.1"/>
    <property type="molecule type" value="Genomic_DNA"/>
</dbReference>
<protein>
    <recommendedName>
        <fullName evidence="5">Protein BatD</fullName>
    </recommendedName>
</protein>
<organism evidence="3 4">
    <name type="scientific">Natronogracilivirga saccharolytica</name>
    <dbReference type="NCBI Taxonomy" id="2812953"/>
    <lineage>
        <taxon>Bacteria</taxon>
        <taxon>Pseudomonadati</taxon>
        <taxon>Balneolota</taxon>
        <taxon>Balneolia</taxon>
        <taxon>Balneolales</taxon>
        <taxon>Cyclonatronaceae</taxon>
        <taxon>Natronogracilivirga</taxon>
    </lineage>
</organism>
<name>A0A8J7S6N4_9BACT</name>
<evidence type="ECO:0000256" key="1">
    <source>
        <dbReference type="SAM" id="MobiDB-lite"/>
    </source>
</evidence>
<dbReference type="Proteomes" id="UP000673975">
    <property type="component" value="Unassembled WGS sequence"/>
</dbReference>
<feature type="region of interest" description="Disordered" evidence="1">
    <location>
        <begin position="299"/>
        <end position="319"/>
    </location>
</feature>